<dbReference type="RefSeq" id="WP_277899226.1">
    <property type="nucleotide sequence ID" value="NZ_JAPMUA010000002.1"/>
</dbReference>
<proteinExistence type="predicted"/>
<evidence type="ECO:0000313" key="1">
    <source>
        <dbReference type="EMBL" id="MDG3585508.1"/>
    </source>
</evidence>
<dbReference type="EMBL" id="JAPMUA010000002">
    <property type="protein sequence ID" value="MDG3585508.1"/>
    <property type="molecule type" value="Genomic_DNA"/>
</dbReference>
<evidence type="ECO:0000313" key="2">
    <source>
        <dbReference type="Proteomes" id="UP001153642"/>
    </source>
</evidence>
<reference evidence="1" key="1">
    <citation type="submission" date="2022-11" db="EMBL/GenBank/DDBJ databases">
        <title>High-quality draft genome sequence of Galbibacter sp. strain CMA-7.</title>
        <authorList>
            <person name="Wei L."/>
            <person name="Dong C."/>
            <person name="Shao Z."/>
        </authorList>
    </citation>
    <scope>NUCLEOTIDE SEQUENCE</scope>
    <source>
        <strain evidence="1">CMA-7</strain>
    </source>
</reference>
<protein>
    <submittedName>
        <fullName evidence="1">Uncharacterized protein</fullName>
    </submittedName>
</protein>
<comment type="caution">
    <text evidence="1">The sequence shown here is derived from an EMBL/GenBank/DDBJ whole genome shotgun (WGS) entry which is preliminary data.</text>
</comment>
<accession>A0ABT6FQH2</accession>
<gene>
    <name evidence="1" type="ORF">OSR52_06465</name>
</gene>
<name>A0ABT6FQH2_9FLAO</name>
<sequence>MRCIYPIATLFFIAFYCSCSSNESISEELLAEIGSENYFPLEKNNHWTYNIEAETSAKDSVWVEKDSLIEGEIYYQAKGNAQKKGFFTNLISSSLVAKSKSKLFLDGNISQLIPGLEIPVHNLTLLDTKSPLGGELYTNSGISTYEYNKYILHIEYTVSTKTEAVLNDYTLFDDTYNNVIKTSLTVNIKGILTTDVDGYELTIPVIKDQDAIISTQYFAPGIGLIYNEAAIAYQLSNLDQLEGKLPFPTEYSEVITQSIEDFSILN</sequence>
<organism evidence="1 2">
    <name type="scientific">Galbibacter pacificus</name>
    <dbReference type="NCBI Taxonomy" id="2996052"/>
    <lineage>
        <taxon>Bacteria</taxon>
        <taxon>Pseudomonadati</taxon>
        <taxon>Bacteroidota</taxon>
        <taxon>Flavobacteriia</taxon>
        <taxon>Flavobacteriales</taxon>
        <taxon>Flavobacteriaceae</taxon>
        <taxon>Galbibacter</taxon>
    </lineage>
</organism>
<keyword evidence="2" id="KW-1185">Reference proteome</keyword>
<dbReference type="Proteomes" id="UP001153642">
    <property type="component" value="Unassembled WGS sequence"/>
</dbReference>